<evidence type="ECO:0000313" key="1">
    <source>
        <dbReference type="EMBL" id="RIH76010.1"/>
    </source>
</evidence>
<dbReference type="EMBL" id="QXDL01000335">
    <property type="protein sequence ID" value="RIH76010.1"/>
    <property type="molecule type" value="Genomic_DNA"/>
</dbReference>
<protein>
    <submittedName>
        <fullName evidence="1">Uncharacterized protein</fullName>
    </submittedName>
</protein>
<dbReference type="RefSeq" id="WP_119316745.1">
    <property type="nucleotide sequence ID" value="NZ_QXDL01000335.1"/>
</dbReference>
<sequence>MARLRKKEVCRVVYFDERGRFTRDPAKAVRTATVEHKPKARPRGRLVRKGGEWLDLGPSAGGKGQARAVVTRRGRVLGVRVLDPYLSAERRKARAAGDRATLEAIRAYERDLARLVAADRLAEAREGHARRVARALEDAHRRDLSSKGGRRTAARNARVRELRAGLEGKGQAELLALLRREARRDRELERAVRAELKARGLDAAPKRKRRKAA</sequence>
<proteinExistence type="predicted"/>
<keyword evidence="2" id="KW-1185">Reference proteome</keyword>
<name>A0A399E0K3_9DEIN</name>
<comment type="caution">
    <text evidence="1">The sequence shown here is derived from an EMBL/GenBank/DDBJ whole genome shotgun (WGS) entry which is preliminary data.</text>
</comment>
<accession>A0A399E0K3</accession>
<gene>
    <name evidence="1" type="ORF">Mterra_03919</name>
</gene>
<dbReference type="Proteomes" id="UP000265715">
    <property type="component" value="Unassembled WGS sequence"/>
</dbReference>
<reference evidence="1 2" key="1">
    <citation type="submission" date="2018-08" db="EMBL/GenBank/DDBJ databases">
        <title>Meiothermus terrae DSM 26712 genome sequencing project.</title>
        <authorList>
            <person name="Da Costa M.S."/>
            <person name="Albuquerque L."/>
            <person name="Raposo P."/>
            <person name="Froufe H.J.C."/>
            <person name="Barroso C.S."/>
            <person name="Egas C."/>
        </authorList>
    </citation>
    <scope>NUCLEOTIDE SEQUENCE [LARGE SCALE GENOMIC DNA]</scope>
    <source>
        <strain evidence="1 2">DSM 26712</strain>
    </source>
</reference>
<organism evidence="1 2">
    <name type="scientific">Calidithermus terrae</name>
    <dbReference type="NCBI Taxonomy" id="1408545"/>
    <lineage>
        <taxon>Bacteria</taxon>
        <taxon>Thermotogati</taxon>
        <taxon>Deinococcota</taxon>
        <taxon>Deinococci</taxon>
        <taxon>Thermales</taxon>
        <taxon>Thermaceae</taxon>
        <taxon>Calidithermus</taxon>
    </lineage>
</organism>
<evidence type="ECO:0000313" key="2">
    <source>
        <dbReference type="Proteomes" id="UP000265715"/>
    </source>
</evidence>
<dbReference type="OrthoDB" id="9966001at2"/>
<dbReference type="AlphaFoldDB" id="A0A399E0K3"/>